<proteinExistence type="predicted"/>
<dbReference type="CDD" id="cd06166">
    <property type="entry name" value="Sortase_D_2"/>
    <property type="match status" value="1"/>
</dbReference>
<dbReference type="SUPFAM" id="SSF63817">
    <property type="entry name" value="Sortase"/>
    <property type="match status" value="1"/>
</dbReference>
<keyword evidence="4" id="KW-1133">Transmembrane helix</keyword>
<evidence type="ECO:0000313" key="5">
    <source>
        <dbReference type="EMBL" id="KXB41566.1"/>
    </source>
</evidence>
<dbReference type="AlphaFoldDB" id="A0A133YEE0"/>
<keyword evidence="4" id="KW-0812">Transmembrane</keyword>
<comment type="caution">
    <text evidence="5">The sequence shown here is derived from an EMBL/GenBank/DDBJ whole genome shotgun (WGS) entry which is preliminary data.</text>
</comment>
<feature type="active site" description="Proton donor/acceptor" evidence="2">
    <location>
        <position position="252"/>
    </location>
</feature>
<keyword evidence="1" id="KW-0378">Hydrolase</keyword>
<evidence type="ECO:0000256" key="2">
    <source>
        <dbReference type="PIRSR" id="PIRSR605754-1"/>
    </source>
</evidence>
<organism evidence="5 6">
    <name type="scientific">Amygdalobacter nucleatus</name>
    <dbReference type="NCBI Taxonomy" id="3029274"/>
    <lineage>
        <taxon>Bacteria</taxon>
        <taxon>Bacillati</taxon>
        <taxon>Bacillota</taxon>
        <taxon>Clostridia</taxon>
        <taxon>Eubacteriales</taxon>
        <taxon>Oscillospiraceae</taxon>
        <taxon>Amygdalobacter</taxon>
    </lineage>
</organism>
<dbReference type="Gene3D" id="2.40.260.10">
    <property type="entry name" value="Sortase"/>
    <property type="match status" value="1"/>
</dbReference>
<feature type="active site" description="Acyl-thioester intermediate" evidence="2">
    <location>
        <position position="318"/>
    </location>
</feature>
<dbReference type="GO" id="GO:0016787">
    <property type="term" value="F:hydrolase activity"/>
    <property type="evidence" value="ECO:0007669"/>
    <property type="project" value="UniProtKB-KW"/>
</dbReference>
<feature type="compositionally biased region" description="Basic residues" evidence="3">
    <location>
        <begin position="86"/>
        <end position="100"/>
    </location>
</feature>
<name>A0A133YEE0_9FIRM</name>
<dbReference type="STRING" id="1497955.HMPREF1872_00655"/>
<evidence type="ECO:0000256" key="3">
    <source>
        <dbReference type="SAM" id="MobiDB-lite"/>
    </source>
</evidence>
<gene>
    <name evidence="5" type="ORF">HMPREF1872_00655</name>
</gene>
<keyword evidence="6" id="KW-1185">Reference proteome</keyword>
<accession>A0A133YEE0</accession>
<sequence length="335" mass="37999">MNENKSSRRNQMKKRSPMGLPQNQNPMQPYPAGHADNYVDFTNDVRSTQADNTVLQRDNQLANQPNQATQAWLAANQDSKASQARHMTRNRQFRSRTSKRKRRPLTIALNVVIVLLVFIGVYLVARPLIHQWNRDRSTQALLAGLEKKQQLTNSTEEISETLWVDPNANPINGEEYDLPPGVSADDLVVNEKKNDKGQVLVEAIGRIVIDSVNINLPIVKGATETPLKYGAGWYDYSSKIGEQGGNAVILAHRMLTYGRMFNRLDEVKNGDIVEINYDNKIYKYKVYDSFSVDPKQQDMYECFKPLDNGKTVITLVTCSKDDGRLRIMVRAELIS</sequence>
<dbReference type="InterPro" id="IPR005754">
    <property type="entry name" value="Sortase"/>
</dbReference>
<evidence type="ECO:0000256" key="4">
    <source>
        <dbReference type="SAM" id="Phobius"/>
    </source>
</evidence>
<evidence type="ECO:0000313" key="6">
    <source>
        <dbReference type="Proteomes" id="UP000070080"/>
    </source>
</evidence>
<dbReference type="Pfam" id="PF04203">
    <property type="entry name" value="Sortase"/>
    <property type="match status" value="1"/>
</dbReference>
<feature type="region of interest" description="Disordered" evidence="3">
    <location>
        <begin position="78"/>
        <end position="100"/>
    </location>
</feature>
<dbReference type="OrthoDB" id="154054at2"/>
<protein>
    <submittedName>
        <fullName evidence="5">Sortase family protein</fullName>
    </submittedName>
</protein>
<keyword evidence="4" id="KW-0472">Membrane</keyword>
<evidence type="ECO:0000256" key="1">
    <source>
        <dbReference type="ARBA" id="ARBA00022801"/>
    </source>
</evidence>
<dbReference type="InterPro" id="IPR023365">
    <property type="entry name" value="Sortase_dom-sf"/>
</dbReference>
<feature type="region of interest" description="Disordered" evidence="3">
    <location>
        <begin position="1"/>
        <end position="36"/>
    </location>
</feature>
<feature type="transmembrane region" description="Helical" evidence="4">
    <location>
        <begin position="104"/>
        <end position="125"/>
    </location>
</feature>
<dbReference type="Proteomes" id="UP000070080">
    <property type="component" value="Unassembled WGS sequence"/>
</dbReference>
<dbReference type="InterPro" id="IPR042000">
    <property type="entry name" value="Sortase_D_2"/>
</dbReference>
<reference evidence="6" key="1">
    <citation type="submission" date="2016-01" db="EMBL/GenBank/DDBJ databases">
        <authorList>
            <person name="Mitreva M."/>
            <person name="Pepin K.H."/>
            <person name="Mihindukulasuriya K.A."/>
            <person name="Fulton R."/>
            <person name="Fronick C."/>
            <person name="O'Laughlin M."/>
            <person name="Miner T."/>
            <person name="Herter B."/>
            <person name="Rosa B.A."/>
            <person name="Cordes M."/>
            <person name="Tomlinson C."/>
            <person name="Wollam A."/>
            <person name="Palsikar V.B."/>
            <person name="Mardis E.R."/>
            <person name="Wilson R.K."/>
        </authorList>
    </citation>
    <scope>NUCLEOTIDE SEQUENCE [LARGE SCALE GENOMIC DNA]</scope>
    <source>
        <strain evidence="6">KA00274</strain>
    </source>
</reference>
<dbReference type="EMBL" id="LSCV01000012">
    <property type="protein sequence ID" value="KXB41566.1"/>
    <property type="molecule type" value="Genomic_DNA"/>
</dbReference>
<feature type="compositionally biased region" description="Basic residues" evidence="3">
    <location>
        <begin position="7"/>
        <end position="16"/>
    </location>
</feature>
<dbReference type="NCBIfam" id="TIGR01076">
    <property type="entry name" value="sortase_fam"/>
    <property type="match status" value="1"/>
</dbReference>